<name>A0A3B0SQ37_9ZZZZ</name>
<reference evidence="1" key="1">
    <citation type="submission" date="2018-06" db="EMBL/GenBank/DDBJ databases">
        <authorList>
            <person name="Zhirakovskaya E."/>
        </authorList>
    </citation>
    <scope>NUCLEOTIDE SEQUENCE</scope>
</reference>
<protein>
    <recommendedName>
        <fullName evidence="2">SCP2 domain-containing protein</fullName>
    </recommendedName>
</protein>
<sequence>MSDANSPHSLLAAAQKTFTEPFGAVISLSPEGGDETIHIDGRQTPPVVSIAKAGAKTDCSWRAAPDILLRAISGERSFESVYISGQLSIYGDMSVMARLNLKQAK</sequence>
<evidence type="ECO:0000313" key="1">
    <source>
        <dbReference type="EMBL" id="VAW07925.1"/>
    </source>
</evidence>
<dbReference type="InterPro" id="IPR036527">
    <property type="entry name" value="SCP2_sterol-bd_dom_sf"/>
</dbReference>
<evidence type="ECO:0008006" key="2">
    <source>
        <dbReference type="Google" id="ProtNLM"/>
    </source>
</evidence>
<proteinExistence type="predicted"/>
<dbReference type="SUPFAM" id="SSF55718">
    <property type="entry name" value="SCP-like"/>
    <property type="match status" value="1"/>
</dbReference>
<accession>A0A3B0SQ37</accession>
<dbReference type="AlphaFoldDB" id="A0A3B0SQ37"/>
<dbReference type="Gene3D" id="3.30.1050.10">
    <property type="entry name" value="SCP2 sterol-binding domain"/>
    <property type="match status" value="1"/>
</dbReference>
<dbReference type="EMBL" id="UOEH01000621">
    <property type="protein sequence ID" value="VAW07925.1"/>
    <property type="molecule type" value="Genomic_DNA"/>
</dbReference>
<organism evidence="1">
    <name type="scientific">hydrothermal vent metagenome</name>
    <dbReference type="NCBI Taxonomy" id="652676"/>
    <lineage>
        <taxon>unclassified sequences</taxon>
        <taxon>metagenomes</taxon>
        <taxon>ecological metagenomes</taxon>
    </lineage>
</organism>
<gene>
    <name evidence="1" type="ORF">MNBD_ALPHA05-1043</name>
</gene>